<name>A0A5M3XYS3_9ACTN</name>
<dbReference type="OrthoDB" id="3538855at2"/>
<dbReference type="RefSeq" id="WP_155351019.1">
    <property type="nucleotide sequence ID" value="NZ_BAAAHM010000046.1"/>
</dbReference>
<keyword evidence="1" id="KW-0812">Transmembrane</keyword>
<keyword evidence="3" id="KW-1185">Reference proteome</keyword>
<comment type="caution">
    <text evidence="2">The sequence shown here is derived from an EMBL/GenBank/DDBJ whole genome shotgun (WGS) entry which is preliminary data.</text>
</comment>
<keyword evidence="1" id="KW-1133">Transmembrane helix</keyword>
<feature type="transmembrane region" description="Helical" evidence="1">
    <location>
        <begin position="31"/>
        <end position="47"/>
    </location>
</feature>
<gene>
    <name evidence="2" type="ORF">Aple_091830</name>
</gene>
<keyword evidence="1" id="KW-0472">Membrane</keyword>
<organism evidence="2 3">
    <name type="scientific">Acrocarpospora pleiomorpha</name>
    <dbReference type="NCBI Taxonomy" id="90975"/>
    <lineage>
        <taxon>Bacteria</taxon>
        <taxon>Bacillati</taxon>
        <taxon>Actinomycetota</taxon>
        <taxon>Actinomycetes</taxon>
        <taxon>Streptosporangiales</taxon>
        <taxon>Streptosporangiaceae</taxon>
        <taxon>Acrocarpospora</taxon>
    </lineage>
</organism>
<dbReference type="EMBL" id="BLAF01000083">
    <property type="protein sequence ID" value="GES26284.1"/>
    <property type="molecule type" value="Genomic_DNA"/>
</dbReference>
<dbReference type="AlphaFoldDB" id="A0A5M3XYS3"/>
<protein>
    <submittedName>
        <fullName evidence="2">Uncharacterized protein</fullName>
    </submittedName>
</protein>
<feature type="transmembrane region" description="Helical" evidence="1">
    <location>
        <begin position="53"/>
        <end position="72"/>
    </location>
</feature>
<evidence type="ECO:0000256" key="1">
    <source>
        <dbReference type="SAM" id="Phobius"/>
    </source>
</evidence>
<reference evidence="2 3" key="1">
    <citation type="submission" date="2019-10" db="EMBL/GenBank/DDBJ databases">
        <title>Whole genome shotgun sequence of Acrocarpospora pleiomorpha NBRC 16267.</title>
        <authorList>
            <person name="Ichikawa N."/>
            <person name="Kimura A."/>
            <person name="Kitahashi Y."/>
            <person name="Komaki H."/>
            <person name="Oguchi A."/>
        </authorList>
    </citation>
    <scope>NUCLEOTIDE SEQUENCE [LARGE SCALE GENOMIC DNA]</scope>
    <source>
        <strain evidence="2 3">NBRC 16267</strain>
    </source>
</reference>
<evidence type="ECO:0000313" key="3">
    <source>
        <dbReference type="Proteomes" id="UP000377595"/>
    </source>
</evidence>
<dbReference type="Proteomes" id="UP000377595">
    <property type="component" value="Unassembled WGS sequence"/>
</dbReference>
<accession>A0A5M3XYS3</accession>
<proteinExistence type="predicted"/>
<sequence>MRAQDDLDHTHPAAVPQADHGIVIPISMSRTRIKLLAFLLLAVLSYISDSPEWLTAVLLLTGAAIPVALFVLGGAEFVRALFLLPVPATTIRKDDLMSTTPS</sequence>
<evidence type="ECO:0000313" key="2">
    <source>
        <dbReference type="EMBL" id="GES26284.1"/>
    </source>
</evidence>